<proteinExistence type="predicted"/>
<protein>
    <submittedName>
        <fullName evidence="1">Uncharacterized protein</fullName>
    </submittedName>
</protein>
<comment type="caution">
    <text evidence="1">The sequence shown here is derived from an EMBL/GenBank/DDBJ whole genome shotgun (WGS) entry which is preliminary data.</text>
</comment>
<keyword evidence="2" id="KW-1185">Reference proteome</keyword>
<dbReference type="EMBL" id="JAIWYP010000009">
    <property type="protein sequence ID" value="KAH3772406.1"/>
    <property type="molecule type" value="Genomic_DNA"/>
</dbReference>
<sequence length="107" mass="12285">MKLLRYGIEFQFVKGSDLVIADALSRAYPESKENETADRLVIRNVKNGAFDQFPDARILEIRRATEEDSSMQELQHLIITEWPKKVTLVLNSDNITLSEILSVCKME</sequence>
<gene>
    <name evidence="1" type="ORF">DPMN_173744</name>
</gene>
<dbReference type="AlphaFoldDB" id="A0A9D4E4W0"/>
<reference evidence="1" key="2">
    <citation type="submission" date="2020-11" db="EMBL/GenBank/DDBJ databases">
        <authorList>
            <person name="McCartney M.A."/>
            <person name="Auch B."/>
            <person name="Kono T."/>
            <person name="Mallez S."/>
            <person name="Becker A."/>
            <person name="Gohl D.M."/>
            <person name="Silverstein K.A.T."/>
            <person name="Koren S."/>
            <person name="Bechman K.B."/>
            <person name="Herman A."/>
            <person name="Abrahante J.E."/>
            <person name="Garbe J."/>
        </authorList>
    </citation>
    <scope>NUCLEOTIDE SEQUENCE</scope>
    <source>
        <strain evidence="1">Duluth1</strain>
        <tissue evidence="1">Whole animal</tissue>
    </source>
</reference>
<evidence type="ECO:0000313" key="1">
    <source>
        <dbReference type="EMBL" id="KAH3772406.1"/>
    </source>
</evidence>
<evidence type="ECO:0000313" key="2">
    <source>
        <dbReference type="Proteomes" id="UP000828390"/>
    </source>
</evidence>
<name>A0A9D4E4W0_DREPO</name>
<organism evidence="1 2">
    <name type="scientific">Dreissena polymorpha</name>
    <name type="common">Zebra mussel</name>
    <name type="synonym">Mytilus polymorpha</name>
    <dbReference type="NCBI Taxonomy" id="45954"/>
    <lineage>
        <taxon>Eukaryota</taxon>
        <taxon>Metazoa</taxon>
        <taxon>Spiralia</taxon>
        <taxon>Lophotrochozoa</taxon>
        <taxon>Mollusca</taxon>
        <taxon>Bivalvia</taxon>
        <taxon>Autobranchia</taxon>
        <taxon>Heteroconchia</taxon>
        <taxon>Euheterodonta</taxon>
        <taxon>Imparidentia</taxon>
        <taxon>Neoheterodontei</taxon>
        <taxon>Myida</taxon>
        <taxon>Dreissenoidea</taxon>
        <taxon>Dreissenidae</taxon>
        <taxon>Dreissena</taxon>
    </lineage>
</organism>
<dbReference type="Proteomes" id="UP000828390">
    <property type="component" value="Unassembled WGS sequence"/>
</dbReference>
<accession>A0A9D4E4W0</accession>
<reference evidence="1" key="1">
    <citation type="journal article" date="2019" name="bioRxiv">
        <title>The Genome of the Zebra Mussel, Dreissena polymorpha: A Resource for Invasive Species Research.</title>
        <authorList>
            <person name="McCartney M.A."/>
            <person name="Auch B."/>
            <person name="Kono T."/>
            <person name="Mallez S."/>
            <person name="Zhang Y."/>
            <person name="Obille A."/>
            <person name="Becker A."/>
            <person name="Abrahante J.E."/>
            <person name="Garbe J."/>
            <person name="Badalamenti J.P."/>
            <person name="Herman A."/>
            <person name="Mangelson H."/>
            <person name="Liachko I."/>
            <person name="Sullivan S."/>
            <person name="Sone E.D."/>
            <person name="Koren S."/>
            <person name="Silverstein K.A.T."/>
            <person name="Beckman K.B."/>
            <person name="Gohl D.M."/>
        </authorList>
    </citation>
    <scope>NUCLEOTIDE SEQUENCE</scope>
    <source>
        <strain evidence="1">Duluth1</strain>
        <tissue evidence="1">Whole animal</tissue>
    </source>
</reference>